<reference evidence="1" key="1">
    <citation type="journal article" date="2022" name="Int. J. Syst. Evol. Microbiol.">
        <title>Pseudomonas aegrilactucae sp. nov. and Pseudomonas morbosilactucae sp. nov., pathogens causing bacterial rot of lettuce in Japan.</title>
        <authorList>
            <person name="Sawada H."/>
            <person name="Fujikawa T."/>
            <person name="Satou M."/>
        </authorList>
    </citation>
    <scope>NUCLEOTIDE SEQUENCE</scope>
    <source>
        <strain evidence="1">MAFF 301350</strain>
    </source>
</reference>
<gene>
    <name evidence="1" type="ORF">KUO17_20435</name>
</gene>
<reference evidence="1" key="2">
    <citation type="journal article" date="2023" name="Plant Pathol.">
        <title>Dismantling and reorganizing Pseudomonas marginalis sensu#lato.</title>
        <authorList>
            <person name="Sawada H."/>
            <person name="Fujikawa T."/>
            <person name="Satou M."/>
        </authorList>
    </citation>
    <scope>NUCLEOTIDE SEQUENCE</scope>
    <source>
        <strain evidence="1">MAFF 301350</strain>
    </source>
</reference>
<keyword evidence="2" id="KW-1185">Reference proteome</keyword>
<dbReference type="EMBL" id="JAHTBI010000079">
    <property type="protein sequence ID" value="MBV6289367.1"/>
    <property type="molecule type" value="Genomic_DNA"/>
</dbReference>
<comment type="caution">
    <text evidence="1">The sequence shown here is derived from an EMBL/GenBank/DDBJ whole genome shotgun (WGS) entry which is preliminary data.</text>
</comment>
<organism evidence="1 2">
    <name type="scientific">Pseudomonas aegrilactucae</name>
    <dbReference type="NCBI Taxonomy" id="2854028"/>
    <lineage>
        <taxon>Bacteria</taxon>
        <taxon>Pseudomonadati</taxon>
        <taxon>Pseudomonadota</taxon>
        <taxon>Gammaproteobacteria</taxon>
        <taxon>Pseudomonadales</taxon>
        <taxon>Pseudomonadaceae</taxon>
        <taxon>Pseudomonas</taxon>
    </lineage>
</organism>
<protein>
    <submittedName>
        <fullName evidence="1">Uncharacterized protein</fullName>
    </submittedName>
</protein>
<dbReference type="Proteomes" id="UP001106592">
    <property type="component" value="Unassembled WGS sequence"/>
</dbReference>
<sequence>MKRTVLGMIEAGEPLIQQAIDAMRCYHEAKAAGSSAQEVERLRVLAEFMFQAVQDYQLRALGRPAKTVH</sequence>
<accession>A0A9Q3AE48</accession>
<evidence type="ECO:0000313" key="2">
    <source>
        <dbReference type="Proteomes" id="UP001106592"/>
    </source>
</evidence>
<dbReference type="AlphaFoldDB" id="A0A9Q3AE48"/>
<evidence type="ECO:0000313" key="1">
    <source>
        <dbReference type="EMBL" id="MBV6289367.1"/>
    </source>
</evidence>
<proteinExistence type="predicted"/>
<name>A0A9Q3AE48_9PSED</name>
<dbReference type="RefSeq" id="WP_217977319.1">
    <property type="nucleotide sequence ID" value="NZ_JAHTBI010000079.1"/>
</dbReference>